<name>A0ABT3KHH4_9GAMM</name>
<gene>
    <name evidence="2" type="ORF">ONZ52_13940</name>
</gene>
<evidence type="ECO:0000313" key="2">
    <source>
        <dbReference type="EMBL" id="MCW4629993.1"/>
    </source>
</evidence>
<dbReference type="InterPro" id="IPR029063">
    <property type="entry name" value="SAM-dependent_MTases_sf"/>
</dbReference>
<dbReference type="GO" id="GO:0032259">
    <property type="term" value="P:methylation"/>
    <property type="evidence" value="ECO:0007669"/>
    <property type="project" value="UniProtKB-KW"/>
</dbReference>
<dbReference type="EMBL" id="JAPEUL010000007">
    <property type="protein sequence ID" value="MCW4629993.1"/>
    <property type="molecule type" value="Genomic_DNA"/>
</dbReference>
<dbReference type="SUPFAM" id="SSF53335">
    <property type="entry name" value="S-adenosyl-L-methionine-dependent methyltransferases"/>
    <property type="match status" value="1"/>
</dbReference>
<accession>A0ABT3KHH4</accession>
<protein>
    <submittedName>
        <fullName evidence="2">Methyltransferase domain-containing protein</fullName>
    </submittedName>
</protein>
<comment type="caution">
    <text evidence="2">The sequence shown here is derived from an EMBL/GenBank/DDBJ whole genome shotgun (WGS) entry which is preliminary data.</text>
</comment>
<dbReference type="Proteomes" id="UP001431181">
    <property type="component" value="Unassembled WGS sequence"/>
</dbReference>
<keyword evidence="3" id="KW-1185">Reference proteome</keyword>
<sequence length="223" mass="25244">MLFSINTTICLSFRQFSRLGQKKTYTAVFVFLTLGVGRAITLVRLGRALSGQGIYAERMGLDISKWAVTAASKRDKDISWLVASNAGLPMPKERFDAVLCLFGFPVFTEFSRVLSDHGVLLLVESGADHLIELRKLLYPSIYEYKATFASGVSGFELLHEQAERFTFTLDSQLHIQQLLSMTPHIHKASYDGREAVKQLNSITLTADIKLRWYRKEIKEVNYV</sequence>
<keyword evidence="2" id="KW-0808">Transferase</keyword>
<dbReference type="RefSeq" id="WP_265219285.1">
    <property type="nucleotide sequence ID" value="NZ_JAPEUL010000007.1"/>
</dbReference>
<feature type="domain" description="Methyltransferase type 11" evidence="1">
    <location>
        <begin position="35"/>
        <end position="116"/>
    </location>
</feature>
<dbReference type="Gene3D" id="3.40.50.150">
    <property type="entry name" value="Vaccinia Virus protein VP39"/>
    <property type="match status" value="1"/>
</dbReference>
<dbReference type="InterPro" id="IPR013216">
    <property type="entry name" value="Methyltransf_11"/>
</dbReference>
<evidence type="ECO:0000259" key="1">
    <source>
        <dbReference type="Pfam" id="PF08241"/>
    </source>
</evidence>
<dbReference type="Pfam" id="PF08241">
    <property type="entry name" value="Methyltransf_11"/>
    <property type="match status" value="1"/>
</dbReference>
<keyword evidence="2" id="KW-0489">Methyltransferase</keyword>
<evidence type="ECO:0000313" key="3">
    <source>
        <dbReference type="Proteomes" id="UP001431181"/>
    </source>
</evidence>
<reference evidence="2" key="1">
    <citation type="submission" date="2022-11" db="EMBL/GenBank/DDBJ databases">
        <title>Marinomonas sp. nov., isolated from marine algae.</title>
        <authorList>
            <person name="Choi D.G."/>
            <person name="Kim J.M."/>
            <person name="Lee J.K."/>
            <person name="Baek J.H."/>
            <person name="Jeon C.O."/>
        </authorList>
    </citation>
    <scope>NUCLEOTIDE SEQUENCE</scope>
    <source>
        <strain evidence="2">KJ51-3</strain>
    </source>
</reference>
<proteinExistence type="predicted"/>
<organism evidence="2 3">
    <name type="scientific">Marinomonas rhodophyticola</name>
    <dbReference type="NCBI Taxonomy" id="2992803"/>
    <lineage>
        <taxon>Bacteria</taxon>
        <taxon>Pseudomonadati</taxon>
        <taxon>Pseudomonadota</taxon>
        <taxon>Gammaproteobacteria</taxon>
        <taxon>Oceanospirillales</taxon>
        <taxon>Oceanospirillaceae</taxon>
        <taxon>Marinomonas</taxon>
    </lineage>
</organism>
<dbReference type="GO" id="GO:0008168">
    <property type="term" value="F:methyltransferase activity"/>
    <property type="evidence" value="ECO:0007669"/>
    <property type="project" value="UniProtKB-KW"/>
</dbReference>